<dbReference type="SUPFAM" id="SSF53649">
    <property type="entry name" value="Alkaline phosphatase-like"/>
    <property type="match status" value="1"/>
</dbReference>
<evidence type="ECO:0000256" key="3">
    <source>
        <dbReference type="SAM" id="MobiDB-lite"/>
    </source>
</evidence>
<evidence type="ECO:0000313" key="5">
    <source>
        <dbReference type="EMBL" id="NLR93950.1"/>
    </source>
</evidence>
<name>A0A7X8XYE0_9BACT</name>
<protein>
    <submittedName>
        <fullName evidence="5">Sulfatase-like hydrolase/transferase</fullName>
    </submittedName>
</protein>
<dbReference type="InterPro" id="IPR017850">
    <property type="entry name" value="Alkaline_phosphatase_core_sf"/>
</dbReference>
<evidence type="ECO:0000259" key="4">
    <source>
        <dbReference type="Pfam" id="PF00884"/>
    </source>
</evidence>
<feature type="region of interest" description="Disordered" evidence="3">
    <location>
        <begin position="256"/>
        <end position="275"/>
    </location>
</feature>
<organism evidence="5 6">
    <name type="scientific">Flammeovirga agarivorans</name>
    <dbReference type="NCBI Taxonomy" id="2726742"/>
    <lineage>
        <taxon>Bacteria</taxon>
        <taxon>Pseudomonadati</taxon>
        <taxon>Bacteroidota</taxon>
        <taxon>Cytophagia</taxon>
        <taxon>Cytophagales</taxon>
        <taxon>Flammeovirgaceae</taxon>
        <taxon>Flammeovirga</taxon>
    </lineage>
</organism>
<feature type="domain" description="Sulfatase N-terminal" evidence="4">
    <location>
        <begin position="32"/>
        <end position="372"/>
    </location>
</feature>
<evidence type="ECO:0000256" key="2">
    <source>
        <dbReference type="ARBA" id="ARBA00022801"/>
    </source>
</evidence>
<dbReference type="InterPro" id="IPR050738">
    <property type="entry name" value="Sulfatase"/>
</dbReference>
<feature type="compositionally biased region" description="Polar residues" evidence="3">
    <location>
        <begin position="265"/>
        <end position="275"/>
    </location>
</feature>
<dbReference type="PANTHER" id="PTHR42693">
    <property type="entry name" value="ARYLSULFATASE FAMILY MEMBER"/>
    <property type="match status" value="1"/>
</dbReference>
<dbReference type="AlphaFoldDB" id="A0A7X8XYE0"/>
<dbReference type="Proteomes" id="UP000585050">
    <property type="component" value="Unassembled WGS sequence"/>
</dbReference>
<keyword evidence="6" id="KW-1185">Reference proteome</keyword>
<reference evidence="5 6" key="1">
    <citation type="submission" date="2020-04" db="EMBL/GenBank/DDBJ databases">
        <title>Flammeovirga sp. SR4, a novel species isolated from seawater.</title>
        <authorList>
            <person name="Wang X."/>
        </authorList>
    </citation>
    <scope>NUCLEOTIDE SEQUENCE [LARGE SCALE GENOMIC DNA]</scope>
    <source>
        <strain evidence="5 6">SR4</strain>
    </source>
</reference>
<dbReference type="RefSeq" id="WP_168884664.1">
    <property type="nucleotide sequence ID" value="NZ_JABAIL010000009.1"/>
</dbReference>
<dbReference type="GO" id="GO:0004065">
    <property type="term" value="F:arylsulfatase activity"/>
    <property type="evidence" value="ECO:0007669"/>
    <property type="project" value="TreeGrafter"/>
</dbReference>
<accession>A0A7X8XYE0</accession>
<evidence type="ECO:0000313" key="6">
    <source>
        <dbReference type="Proteomes" id="UP000585050"/>
    </source>
</evidence>
<proteinExistence type="inferred from homology"/>
<dbReference type="GO" id="GO:0016740">
    <property type="term" value="F:transferase activity"/>
    <property type="evidence" value="ECO:0007669"/>
    <property type="project" value="UniProtKB-KW"/>
</dbReference>
<dbReference type="PROSITE" id="PS51257">
    <property type="entry name" value="PROKAR_LIPOPROTEIN"/>
    <property type="match status" value="1"/>
</dbReference>
<dbReference type="Gene3D" id="3.40.720.10">
    <property type="entry name" value="Alkaline Phosphatase, subunit A"/>
    <property type="match status" value="2"/>
</dbReference>
<gene>
    <name evidence="5" type="ORF">HGP29_22305</name>
</gene>
<comment type="similarity">
    <text evidence="1">Belongs to the sulfatase family.</text>
</comment>
<sequence>MSITFRSVLFVSAMFLYSCSSTMNKKVEEKRPNIVFILTDDQHRDQYNFLPEGRNEDGSLKNLSPNIDKLANEGVILRGLHCPSPICVPSRFNYLTGRYASRATNGWMQDLHRIHKHTFVAQEPEILPDTPTFARQLKDLGYVTGFYGKNHSIEQRDWKKLPVDADVTTPESSKYLKEQHDMVRNAIKESGFDYADRVYHTNPRAHGPRAISVHNLEWVTEGALDFIDQNSDKPFYLYYATTVPHGPHAGWKSDPKATPAGMLENSPNIGTDRSTIPTRLKEKGLKMDRGDLLWLDDNVGAVVKKLEEKGVLDNTIIVYVSDHGVESGKTTAYQGGMKTEGFIWSKNIEGGKMDFSLSSSVDFVPTLMDMIGGDVSKYPYDGVSLKPILTGEKDKVRETVYGEVGNSRAVIKGKYKYIALRYSDYTKNMPISERKAWLGAMTTYMHAIGRLPFDNDPMGNFGHSGQIPGGWDNEWKAMKKFPAYFEPDQLYDLENDPDEQVNLANKEEYKAVLADMKKELQVYIDDLPGGFAEFKRDEFENLSQDSVFSRAEHLRQDVFH</sequence>
<dbReference type="EMBL" id="JABAIL010000009">
    <property type="protein sequence ID" value="NLR93950.1"/>
    <property type="molecule type" value="Genomic_DNA"/>
</dbReference>
<evidence type="ECO:0000256" key="1">
    <source>
        <dbReference type="ARBA" id="ARBA00008779"/>
    </source>
</evidence>
<dbReference type="PANTHER" id="PTHR42693:SF53">
    <property type="entry name" value="ENDO-4-O-SULFATASE"/>
    <property type="match status" value="1"/>
</dbReference>
<keyword evidence="2 5" id="KW-0378">Hydrolase</keyword>
<dbReference type="InterPro" id="IPR000917">
    <property type="entry name" value="Sulfatase_N"/>
</dbReference>
<keyword evidence="5" id="KW-0808">Transferase</keyword>
<comment type="caution">
    <text evidence="5">The sequence shown here is derived from an EMBL/GenBank/DDBJ whole genome shotgun (WGS) entry which is preliminary data.</text>
</comment>
<dbReference type="Pfam" id="PF00884">
    <property type="entry name" value="Sulfatase"/>
    <property type="match status" value="1"/>
</dbReference>